<keyword evidence="3" id="KW-0677">Repeat</keyword>
<sequence length="737" mass="85097">MVRSITRRRSLNNILTRRRRRSPKRTSKRRTSPKRTSKRRTSPKRTSKRRTSLKRASKRRTSKRRTSLKRRSLKRTSKRRTPKRTSKRRSPKRTSKRRTSPKRTSKRRTSKRRSPKRTSKRRTSKRVKQSGGSIEVSINPDRLDVLDYSNQTFKSDNVLSFSKTINDNRKKIKKAIFENTKFNPETISYLGELSRLTKLQSLDFTNANFDGNSRGSVSSVTTPIANLKHIVHLNLSNLGFLTEQEVSAIASVLYSYKNLQSLVMQDTKLNPNSSIRLIDSLKNKKMKIINFNNSNIGIEGVSKIQENIDTSKLEHLGLSGNNLGDKQEGNYTGMIKLSQLNVLAPNIKGWGGLNTLNISNNKITGEGLQILIPFLIKQKFLRGLDISKNKISNDAFNYFSGTCLIKLVNLNTLIVSDIDITGEGINNLPTALRKMKNLQRFDISDNKLKPKDIAYMSLSFCNTGMNFINYANKQEERPYIPIPTYMSNNNIVREKTQKIQKGELNKGKNIHTISNNDNVKEQHNDFISIINNINLDDKLFKDISNDDKIKIVNYIKKFHKNDNKQGKYKNIKHRFVEKNNDKNDQFKKMFITSMVLNYINDNNNNDNNLKNNLTNYLSNNISQIKPLSLDDLELFTKLINYGKENDYYKSVNKCYHNNYKINNLNEIKNNTKHFSSYYNKNCIQINNTNSNPGTPQNNNPPINNRSFNPNSGNSQYNSNLGNLNTPILDEYKYKFNQ</sequence>
<evidence type="ECO:0000256" key="4">
    <source>
        <dbReference type="SAM" id="MobiDB-lite"/>
    </source>
</evidence>
<evidence type="ECO:0000313" key="5">
    <source>
        <dbReference type="EMBL" id="QHT99602.1"/>
    </source>
</evidence>
<dbReference type="AlphaFoldDB" id="A0A6C0J2P9"/>
<name>A0A6C0J2P9_9ZZZZ</name>
<protein>
    <recommendedName>
        <fullName evidence="6">Leucine-rich repeat protein</fullName>
    </recommendedName>
</protein>
<dbReference type="SUPFAM" id="SSF52047">
    <property type="entry name" value="RNI-like"/>
    <property type="match status" value="1"/>
</dbReference>
<dbReference type="InterPro" id="IPR050637">
    <property type="entry name" value="NLRP_innate_immun_reg"/>
</dbReference>
<evidence type="ECO:0008006" key="6">
    <source>
        <dbReference type="Google" id="ProtNLM"/>
    </source>
</evidence>
<dbReference type="PANTHER" id="PTHR45690">
    <property type="entry name" value="NACHT, LRR AND PYD DOMAINS-CONTAINING PROTEIN 12"/>
    <property type="match status" value="1"/>
</dbReference>
<proteinExistence type="predicted"/>
<organism evidence="5">
    <name type="scientific">viral metagenome</name>
    <dbReference type="NCBI Taxonomy" id="1070528"/>
    <lineage>
        <taxon>unclassified sequences</taxon>
        <taxon>metagenomes</taxon>
        <taxon>organismal metagenomes</taxon>
    </lineage>
</organism>
<feature type="region of interest" description="Disordered" evidence="4">
    <location>
        <begin position="687"/>
        <end position="721"/>
    </location>
</feature>
<accession>A0A6C0J2P9</accession>
<reference evidence="5" key="1">
    <citation type="journal article" date="2020" name="Nature">
        <title>Giant virus diversity and host interactions through global metagenomics.</title>
        <authorList>
            <person name="Schulz F."/>
            <person name="Roux S."/>
            <person name="Paez-Espino D."/>
            <person name="Jungbluth S."/>
            <person name="Walsh D.A."/>
            <person name="Denef V.J."/>
            <person name="McMahon K.D."/>
            <person name="Konstantinidis K.T."/>
            <person name="Eloe-Fadrosh E.A."/>
            <person name="Kyrpides N.C."/>
            <person name="Woyke T."/>
        </authorList>
    </citation>
    <scope>NUCLEOTIDE SEQUENCE</scope>
    <source>
        <strain evidence="5">GVMAG-M-3300025727-45</strain>
    </source>
</reference>
<dbReference type="PANTHER" id="PTHR45690:SF19">
    <property type="entry name" value="NACHT, LRR AND PYD DOMAINS-CONTAINING PROTEIN 3"/>
    <property type="match status" value="1"/>
</dbReference>
<feature type="compositionally biased region" description="Low complexity" evidence="4">
    <location>
        <begin position="687"/>
        <end position="711"/>
    </location>
</feature>
<feature type="region of interest" description="Disordered" evidence="4">
    <location>
        <begin position="1"/>
        <end position="136"/>
    </location>
</feature>
<feature type="compositionally biased region" description="Polar residues" evidence="4">
    <location>
        <begin position="712"/>
        <end position="721"/>
    </location>
</feature>
<comment type="subcellular location">
    <subcellularLocation>
        <location evidence="1">Cytoplasm</location>
    </subcellularLocation>
</comment>
<dbReference type="InterPro" id="IPR032675">
    <property type="entry name" value="LRR_dom_sf"/>
</dbReference>
<feature type="compositionally biased region" description="Basic residues" evidence="4">
    <location>
        <begin position="1"/>
        <end position="128"/>
    </location>
</feature>
<keyword evidence="2" id="KW-0963">Cytoplasm</keyword>
<evidence type="ECO:0000256" key="3">
    <source>
        <dbReference type="ARBA" id="ARBA00022737"/>
    </source>
</evidence>
<dbReference type="EMBL" id="MN740311">
    <property type="protein sequence ID" value="QHT99602.1"/>
    <property type="molecule type" value="Genomic_DNA"/>
</dbReference>
<evidence type="ECO:0000256" key="1">
    <source>
        <dbReference type="ARBA" id="ARBA00004496"/>
    </source>
</evidence>
<evidence type="ECO:0000256" key="2">
    <source>
        <dbReference type="ARBA" id="ARBA00022490"/>
    </source>
</evidence>
<dbReference type="Gene3D" id="3.80.10.10">
    <property type="entry name" value="Ribonuclease Inhibitor"/>
    <property type="match status" value="1"/>
</dbReference>
<dbReference type="GO" id="GO:0005737">
    <property type="term" value="C:cytoplasm"/>
    <property type="evidence" value="ECO:0007669"/>
    <property type="project" value="UniProtKB-SubCell"/>
</dbReference>